<gene>
    <name evidence="9" type="ORF">Ciccas_006737</name>
</gene>
<comment type="function">
    <text evidence="8">Catalyzes the ferrous insertion into protoporphyrin IX.</text>
</comment>
<dbReference type="FunFam" id="3.40.50.1400:FF:000001">
    <property type="entry name" value="Ferrochelatase"/>
    <property type="match status" value="1"/>
</dbReference>
<keyword evidence="8" id="KW-0472">Membrane</keyword>
<dbReference type="EC" id="4.98.1.1" evidence="8"/>
<evidence type="ECO:0000313" key="9">
    <source>
        <dbReference type="EMBL" id="KAL3314642.1"/>
    </source>
</evidence>
<name>A0ABD2Q4W6_9PLAT</name>
<evidence type="ECO:0000256" key="4">
    <source>
        <dbReference type="ARBA" id="ARBA00023133"/>
    </source>
</evidence>
<dbReference type="CDD" id="cd03411">
    <property type="entry name" value="Ferrochelatase_N"/>
    <property type="match status" value="1"/>
</dbReference>
<evidence type="ECO:0000256" key="3">
    <source>
        <dbReference type="ARBA" id="ARBA00023004"/>
    </source>
</evidence>
<keyword evidence="8" id="KW-0496">Mitochondrion</keyword>
<proteinExistence type="inferred from homology"/>
<keyword evidence="8" id="KW-0999">Mitochondrion inner membrane</keyword>
<dbReference type="SUPFAM" id="SSF53800">
    <property type="entry name" value="Chelatase"/>
    <property type="match status" value="1"/>
</dbReference>
<dbReference type="CDD" id="cd00419">
    <property type="entry name" value="Ferrochelatase_C"/>
    <property type="match status" value="1"/>
</dbReference>
<dbReference type="NCBIfam" id="TIGR00109">
    <property type="entry name" value="hemH"/>
    <property type="match status" value="1"/>
</dbReference>
<accession>A0ABD2Q4W6</accession>
<evidence type="ECO:0000256" key="6">
    <source>
        <dbReference type="ARBA" id="ARBA00023244"/>
    </source>
</evidence>
<dbReference type="InterPro" id="IPR001015">
    <property type="entry name" value="Ferrochelatase"/>
</dbReference>
<evidence type="ECO:0000256" key="8">
    <source>
        <dbReference type="RuleBase" id="RU000607"/>
    </source>
</evidence>
<keyword evidence="5 8" id="KW-0456">Lyase</keyword>
<comment type="subcellular location">
    <subcellularLocation>
        <location evidence="8">Mitochondrion inner membrane</location>
    </subcellularLocation>
</comment>
<dbReference type="HAMAP" id="MF_00323">
    <property type="entry name" value="Ferrochelatase"/>
    <property type="match status" value="1"/>
</dbReference>
<evidence type="ECO:0000256" key="2">
    <source>
        <dbReference type="ARBA" id="ARBA00007718"/>
    </source>
</evidence>
<comment type="pathway">
    <text evidence="1 8">Porphyrin-containing compound metabolism; protoheme biosynthesis; protoheme from protoporphyrin-IX: step 1/1.</text>
</comment>
<dbReference type="GO" id="GO:0005743">
    <property type="term" value="C:mitochondrial inner membrane"/>
    <property type="evidence" value="ECO:0007669"/>
    <property type="project" value="UniProtKB-SubCell"/>
</dbReference>
<comment type="caution">
    <text evidence="9">The sequence shown here is derived from an EMBL/GenBank/DDBJ whole genome shotgun (WGS) entry which is preliminary data.</text>
</comment>
<protein>
    <recommendedName>
        <fullName evidence="8">Ferrochelatase</fullName>
        <ecNumber evidence="8">4.98.1.1</ecNumber>
    </recommendedName>
</protein>
<comment type="catalytic activity">
    <reaction evidence="7">
        <text>heme b + 2 H(+) = protoporphyrin IX + Fe(2+)</text>
        <dbReference type="Rhea" id="RHEA:22584"/>
        <dbReference type="ChEBI" id="CHEBI:15378"/>
        <dbReference type="ChEBI" id="CHEBI:29033"/>
        <dbReference type="ChEBI" id="CHEBI:57306"/>
        <dbReference type="ChEBI" id="CHEBI:60344"/>
        <dbReference type="EC" id="4.98.1.1"/>
    </reaction>
    <physiologicalReaction direction="right-to-left" evidence="7">
        <dbReference type="Rhea" id="RHEA:22586"/>
    </physiologicalReaction>
</comment>
<dbReference type="Pfam" id="PF00762">
    <property type="entry name" value="Ferrochelatase"/>
    <property type="match status" value="1"/>
</dbReference>
<evidence type="ECO:0000256" key="1">
    <source>
        <dbReference type="ARBA" id="ARBA00004943"/>
    </source>
</evidence>
<dbReference type="InterPro" id="IPR033659">
    <property type="entry name" value="Ferrochelatase_N"/>
</dbReference>
<evidence type="ECO:0000313" key="10">
    <source>
        <dbReference type="Proteomes" id="UP001626550"/>
    </source>
</evidence>
<dbReference type="Gene3D" id="3.40.50.1400">
    <property type="match status" value="2"/>
</dbReference>
<evidence type="ECO:0000256" key="5">
    <source>
        <dbReference type="ARBA" id="ARBA00023239"/>
    </source>
</evidence>
<keyword evidence="4 8" id="KW-0350">Heme biosynthesis</keyword>
<dbReference type="PANTHER" id="PTHR11108:SF1">
    <property type="entry name" value="FERROCHELATASE, MITOCHONDRIAL"/>
    <property type="match status" value="1"/>
</dbReference>
<dbReference type="EMBL" id="JBJKFK010000941">
    <property type="protein sequence ID" value="KAL3314642.1"/>
    <property type="molecule type" value="Genomic_DNA"/>
</dbReference>
<dbReference type="PANTHER" id="PTHR11108">
    <property type="entry name" value="FERROCHELATASE"/>
    <property type="match status" value="1"/>
</dbReference>
<reference evidence="9 10" key="1">
    <citation type="submission" date="2024-11" db="EMBL/GenBank/DDBJ databases">
        <title>Adaptive evolution of stress response genes in parasites aligns with host niche diversity.</title>
        <authorList>
            <person name="Hahn C."/>
            <person name="Resl P."/>
        </authorList>
    </citation>
    <scope>NUCLEOTIDE SEQUENCE [LARGE SCALE GENOMIC DNA]</scope>
    <source>
        <strain evidence="9">EGGRZ-B1_66</strain>
        <tissue evidence="9">Body</tissue>
    </source>
</reference>
<comment type="similarity">
    <text evidence="2 8">Belongs to the ferrochelatase family.</text>
</comment>
<organism evidence="9 10">
    <name type="scientific">Cichlidogyrus casuarinus</name>
    <dbReference type="NCBI Taxonomy" id="1844966"/>
    <lineage>
        <taxon>Eukaryota</taxon>
        <taxon>Metazoa</taxon>
        <taxon>Spiralia</taxon>
        <taxon>Lophotrochozoa</taxon>
        <taxon>Platyhelminthes</taxon>
        <taxon>Monogenea</taxon>
        <taxon>Monopisthocotylea</taxon>
        <taxon>Dactylogyridea</taxon>
        <taxon>Ancyrocephalidae</taxon>
        <taxon>Cichlidogyrus</taxon>
    </lineage>
</organism>
<dbReference type="GO" id="GO:0004325">
    <property type="term" value="F:ferrochelatase activity"/>
    <property type="evidence" value="ECO:0007669"/>
    <property type="project" value="UniProtKB-UniRule"/>
</dbReference>
<keyword evidence="3 8" id="KW-0408">Iron</keyword>
<keyword evidence="6 8" id="KW-0627">Porphyrin biosynthesis</keyword>
<dbReference type="GO" id="GO:0006783">
    <property type="term" value="P:heme biosynthetic process"/>
    <property type="evidence" value="ECO:0007669"/>
    <property type="project" value="UniProtKB-UniRule"/>
</dbReference>
<dbReference type="InterPro" id="IPR033644">
    <property type="entry name" value="Ferrochelatase_C"/>
</dbReference>
<sequence length="368" mass="41263">MTSGIFSLASLRILKLSSFLFKARQIVRRRTPKIIAQYEEIGGGSPITKWTETQGKYLEKALDKLSPNTAPHKAYIGFRYVNPLTEETINAIEKDGCERAVFFSQYQQYSCTTSGSSVNAFVRHYTSPSPTDDAGIDHLEAPPSFLKTGVTQPVWSFIDRWPVMPKMVKAFAQLIRQELDQIDIPERDNTILLFSAHSIPIEVVDRGDTYPHEVAATVYAVMQELGFSNSYRLVWQSKVGPKKWLGPATKDAIPALSKLGYRHAILVPIAFTSDHIETLYELDKELCEEVGKEAGMVTIRRAKALNDTPLFLEGLSELVADHLKSGKVASKQYFLRCPGCVNKHCGSSRQFLKAQEPRLAEWTAATFK</sequence>
<keyword evidence="10" id="KW-1185">Reference proteome</keyword>
<dbReference type="PROSITE" id="PS00534">
    <property type="entry name" value="FERROCHELATASE"/>
    <property type="match status" value="1"/>
</dbReference>
<dbReference type="Proteomes" id="UP001626550">
    <property type="component" value="Unassembled WGS sequence"/>
</dbReference>
<dbReference type="InterPro" id="IPR019772">
    <property type="entry name" value="Ferrochelatase_AS"/>
</dbReference>
<evidence type="ECO:0000256" key="7">
    <source>
        <dbReference type="ARBA" id="ARBA00049915"/>
    </source>
</evidence>
<dbReference type="AlphaFoldDB" id="A0ABD2Q4W6"/>